<dbReference type="STRING" id="1121416.SAMN02745220_04787"/>
<protein>
    <submittedName>
        <fullName evidence="1">Uncharacterized protein</fullName>
    </submittedName>
</protein>
<gene>
    <name evidence="1" type="ORF">SAMN02745220_04787</name>
</gene>
<evidence type="ECO:0000313" key="1">
    <source>
        <dbReference type="EMBL" id="SHO52827.1"/>
    </source>
</evidence>
<organism evidence="1 2">
    <name type="scientific">Desulfopila aestuarii DSM 18488</name>
    <dbReference type="NCBI Taxonomy" id="1121416"/>
    <lineage>
        <taxon>Bacteria</taxon>
        <taxon>Pseudomonadati</taxon>
        <taxon>Thermodesulfobacteriota</taxon>
        <taxon>Desulfobulbia</taxon>
        <taxon>Desulfobulbales</taxon>
        <taxon>Desulfocapsaceae</taxon>
        <taxon>Desulfopila</taxon>
    </lineage>
</organism>
<dbReference type="RefSeq" id="WP_073616426.1">
    <property type="nucleotide sequence ID" value="NZ_FRFE01000042.1"/>
</dbReference>
<sequence>MRSREILQRLLRQPDPVRIFATVQSVTTDGRYRVTDDQGRSMTVDGEAGYLPQVAVIIQLGRIVGTGRRPAVTKIYRV</sequence>
<keyword evidence="2" id="KW-1185">Reference proteome</keyword>
<name>A0A1M7YJN7_9BACT</name>
<accession>A0A1M7YJN7</accession>
<proteinExistence type="predicted"/>
<dbReference type="AlphaFoldDB" id="A0A1M7YJN7"/>
<dbReference type="Proteomes" id="UP000184603">
    <property type="component" value="Unassembled WGS sequence"/>
</dbReference>
<evidence type="ECO:0000313" key="2">
    <source>
        <dbReference type="Proteomes" id="UP000184603"/>
    </source>
</evidence>
<reference evidence="1 2" key="1">
    <citation type="submission" date="2016-12" db="EMBL/GenBank/DDBJ databases">
        <authorList>
            <person name="Song W.-J."/>
            <person name="Kurnit D.M."/>
        </authorList>
    </citation>
    <scope>NUCLEOTIDE SEQUENCE [LARGE SCALE GENOMIC DNA]</scope>
    <source>
        <strain evidence="1 2">DSM 18488</strain>
    </source>
</reference>
<dbReference type="EMBL" id="FRFE01000042">
    <property type="protein sequence ID" value="SHO52827.1"/>
    <property type="molecule type" value="Genomic_DNA"/>
</dbReference>